<sequence length="111" mass="12735">VYFYHFHGELSNNQANWSSLGSFLSGTSGTLLSACSIFALIYTLHITLKNNEKTHNLTMESIKNNERQIKNMEKEFSLKLFESYIDAFNSILERKIYAINKKKHSSPGGFH</sequence>
<dbReference type="EMBL" id="AAGIRW010000201">
    <property type="protein sequence ID" value="EBO4967717.1"/>
    <property type="molecule type" value="Genomic_DNA"/>
</dbReference>
<keyword evidence="1" id="KW-0812">Transmembrane</keyword>
<keyword evidence="1" id="KW-1133">Transmembrane helix</keyword>
<proteinExistence type="predicted"/>
<reference evidence="2" key="1">
    <citation type="submission" date="2018-06" db="EMBL/GenBank/DDBJ databases">
        <authorList>
            <consortium name="PulseNet: The National Subtyping Network for Foodborne Disease Surveillance"/>
            <person name="Tarr C.L."/>
            <person name="Trees E."/>
            <person name="Katz L.S."/>
            <person name="Carleton-Romer H.A."/>
            <person name="Stroika S."/>
            <person name="Kucerova Z."/>
            <person name="Roache K.F."/>
            <person name="Sabol A.L."/>
            <person name="Besser J."/>
            <person name="Gerner-Smidt P."/>
        </authorList>
    </citation>
    <scope>NUCLEOTIDE SEQUENCE</scope>
    <source>
        <strain evidence="2">PNUSAS037973</strain>
    </source>
</reference>
<protein>
    <submittedName>
        <fullName evidence="2">Uncharacterized protein</fullName>
    </submittedName>
</protein>
<organism evidence="2">
    <name type="scientific">Salmonella enterica</name>
    <name type="common">Salmonella choleraesuis</name>
    <dbReference type="NCBI Taxonomy" id="28901"/>
    <lineage>
        <taxon>Bacteria</taxon>
        <taxon>Pseudomonadati</taxon>
        <taxon>Pseudomonadota</taxon>
        <taxon>Gammaproteobacteria</taxon>
        <taxon>Enterobacterales</taxon>
        <taxon>Enterobacteriaceae</taxon>
        <taxon>Salmonella</taxon>
    </lineage>
</organism>
<evidence type="ECO:0000313" key="2">
    <source>
        <dbReference type="EMBL" id="EBO4967717.1"/>
    </source>
</evidence>
<evidence type="ECO:0000256" key="1">
    <source>
        <dbReference type="SAM" id="Phobius"/>
    </source>
</evidence>
<keyword evidence="1" id="KW-0472">Membrane</keyword>
<feature type="non-terminal residue" evidence="2">
    <location>
        <position position="1"/>
    </location>
</feature>
<comment type="caution">
    <text evidence="2">The sequence shown here is derived from an EMBL/GenBank/DDBJ whole genome shotgun (WGS) entry which is preliminary data.</text>
</comment>
<dbReference type="AlphaFoldDB" id="A0A5U0QUT3"/>
<accession>A0A5U0QUT3</accession>
<feature type="transmembrane region" description="Helical" evidence="1">
    <location>
        <begin position="20"/>
        <end position="44"/>
    </location>
</feature>
<gene>
    <name evidence="2" type="ORF">DO374_25150</name>
</gene>
<name>A0A5U0QUT3_SALER</name>